<dbReference type="Proteomes" id="UP000485058">
    <property type="component" value="Unassembled WGS sequence"/>
</dbReference>
<dbReference type="AlphaFoldDB" id="A0A6A0AC38"/>
<reference evidence="1 2" key="1">
    <citation type="submission" date="2020-02" db="EMBL/GenBank/DDBJ databases">
        <title>Draft genome sequence of Haematococcus lacustris strain NIES-144.</title>
        <authorList>
            <person name="Morimoto D."/>
            <person name="Nakagawa S."/>
            <person name="Yoshida T."/>
            <person name="Sawayama S."/>
        </authorList>
    </citation>
    <scope>NUCLEOTIDE SEQUENCE [LARGE SCALE GENOMIC DNA]</scope>
    <source>
        <strain evidence="1 2">NIES-144</strain>
    </source>
</reference>
<evidence type="ECO:0000313" key="2">
    <source>
        <dbReference type="Proteomes" id="UP000485058"/>
    </source>
</evidence>
<evidence type="ECO:0000313" key="1">
    <source>
        <dbReference type="EMBL" id="GFH29604.1"/>
    </source>
</evidence>
<protein>
    <submittedName>
        <fullName evidence="1">Expansin-like EG45 domain-containing protein</fullName>
    </submittedName>
</protein>
<gene>
    <name evidence="1" type="ORF">HaLaN_28293</name>
</gene>
<dbReference type="InterPro" id="IPR036908">
    <property type="entry name" value="RlpA-like_sf"/>
</dbReference>
<name>A0A6A0AC38_HAELA</name>
<dbReference type="InterPro" id="IPR002963">
    <property type="entry name" value="Expansin"/>
</dbReference>
<dbReference type="EMBL" id="BLLF01004435">
    <property type="protein sequence ID" value="GFH29604.1"/>
    <property type="molecule type" value="Genomic_DNA"/>
</dbReference>
<accession>A0A6A0AC38</accession>
<dbReference type="GO" id="GO:0009664">
    <property type="term" value="P:plant-type cell wall organization"/>
    <property type="evidence" value="ECO:0007669"/>
    <property type="project" value="InterPro"/>
</dbReference>
<organism evidence="1 2">
    <name type="scientific">Haematococcus lacustris</name>
    <name type="common">Green alga</name>
    <name type="synonym">Haematococcus pluvialis</name>
    <dbReference type="NCBI Taxonomy" id="44745"/>
    <lineage>
        <taxon>Eukaryota</taxon>
        <taxon>Viridiplantae</taxon>
        <taxon>Chlorophyta</taxon>
        <taxon>core chlorophytes</taxon>
        <taxon>Chlorophyceae</taxon>
        <taxon>CS clade</taxon>
        <taxon>Chlamydomonadales</taxon>
        <taxon>Haematococcaceae</taxon>
        <taxon>Haematococcus</taxon>
    </lineage>
</organism>
<keyword evidence="2" id="KW-1185">Reference proteome</keyword>
<dbReference type="PANTHER" id="PTHR31867">
    <property type="entry name" value="EXPANSIN-A15"/>
    <property type="match status" value="1"/>
</dbReference>
<proteinExistence type="predicted"/>
<comment type="caution">
    <text evidence="1">The sequence shown here is derived from an EMBL/GenBank/DDBJ whole genome shotgun (WGS) entry which is preliminary data.</text>
</comment>
<sequence length="167" mass="18661">MVWLLRVPRPFPGNPGAPRNRIFTQCYDTAKVVRVRIVDSCPCVQVLPDGAPTVKPGGEVRRQEWCCGPVHHFDLSYWAFEQLAHPLFGAMMLEYRSVDCGEGFSVPSDYISPVIYGPRGIEPGWSWEPWSIVSAQLQVKGEWPGLHARTEAPRDANRAASHCQCGV</sequence>
<dbReference type="Gene3D" id="2.40.40.10">
    <property type="entry name" value="RlpA-like domain"/>
    <property type="match status" value="1"/>
</dbReference>
<dbReference type="SUPFAM" id="SSF50685">
    <property type="entry name" value="Barwin-like endoglucanases"/>
    <property type="match status" value="1"/>
</dbReference>